<sequence>MFYRVSDLSTDHPIMSVVAFTTGAASTSTRHDRAAATTGLIKILWTLEGKRRITASYIYIEDEI</sequence>
<name>A0A2K3JRA5_TRIPR</name>
<reference evidence="1 2" key="1">
    <citation type="journal article" date="2014" name="Am. J. Bot.">
        <title>Genome assembly and annotation for red clover (Trifolium pratense; Fabaceae).</title>
        <authorList>
            <person name="Istvanek J."/>
            <person name="Jaros M."/>
            <person name="Krenek A."/>
            <person name="Repkova J."/>
        </authorList>
    </citation>
    <scope>NUCLEOTIDE SEQUENCE [LARGE SCALE GENOMIC DNA]</scope>
    <source>
        <strain evidence="2">cv. Tatra</strain>
        <tissue evidence="1">Young leaves</tissue>
    </source>
</reference>
<dbReference type="EMBL" id="ASHM01120142">
    <property type="protein sequence ID" value="PNX56579.1"/>
    <property type="molecule type" value="Genomic_DNA"/>
</dbReference>
<evidence type="ECO:0000313" key="2">
    <source>
        <dbReference type="Proteomes" id="UP000236291"/>
    </source>
</evidence>
<gene>
    <name evidence="1" type="ORF">L195_g058276</name>
</gene>
<comment type="caution">
    <text evidence="1">The sequence shown here is derived from an EMBL/GenBank/DDBJ whole genome shotgun (WGS) entry which is preliminary data.</text>
</comment>
<dbReference type="AlphaFoldDB" id="A0A2K3JRA5"/>
<reference evidence="1 2" key="2">
    <citation type="journal article" date="2017" name="Front. Plant Sci.">
        <title>Gene Classification and Mining of Molecular Markers Useful in Red Clover (Trifolium pratense) Breeding.</title>
        <authorList>
            <person name="Istvanek J."/>
            <person name="Dluhosova J."/>
            <person name="Dluhos P."/>
            <person name="Patkova L."/>
            <person name="Nedelnik J."/>
            <person name="Repkova J."/>
        </authorList>
    </citation>
    <scope>NUCLEOTIDE SEQUENCE [LARGE SCALE GENOMIC DNA]</scope>
    <source>
        <strain evidence="2">cv. Tatra</strain>
        <tissue evidence="1">Young leaves</tissue>
    </source>
</reference>
<protein>
    <submittedName>
        <fullName evidence="1">Uncharacterized protein</fullName>
    </submittedName>
</protein>
<organism evidence="1 2">
    <name type="scientific">Trifolium pratense</name>
    <name type="common">Red clover</name>
    <dbReference type="NCBI Taxonomy" id="57577"/>
    <lineage>
        <taxon>Eukaryota</taxon>
        <taxon>Viridiplantae</taxon>
        <taxon>Streptophyta</taxon>
        <taxon>Embryophyta</taxon>
        <taxon>Tracheophyta</taxon>
        <taxon>Spermatophyta</taxon>
        <taxon>Magnoliopsida</taxon>
        <taxon>eudicotyledons</taxon>
        <taxon>Gunneridae</taxon>
        <taxon>Pentapetalae</taxon>
        <taxon>rosids</taxon>
        <taxon>fabids</taxon>
        <taxon>Fabales</taxon>
        <taxon>Fabaceae</taxon>
        <taxon>Papilionoideae</taxon>
        <taxon>50 kb inversion clade</taxon>
        <taxon>NPAAA clade</taxon>
        <taxon>Hologalegina</taxon>
        <taxon>IRL clade</taxon>
        <taxon>Trifolieae</taxon>
        <taxon>Trifolium</taxon>
    </lineage>
</organism>
<proteinExistence type="predicted"/>
<evidence type="ECO:0000313" key="1">
    <source>
        <dbReference type="EMBL" id="PNX56579.1"/>
    </source>
</evidence>
<accession>A0A2K3JRA5</accession>
<dbReference type="Proteomes" id="UP000236291">
    <property type="component" value="Unassembled WGS sequence"/>
</dbReference>